<dbReference type="PANTHER" id="PTHR32071:SF117">
    <property type="entry name" value="PTS-DEPENDENT DIHYDROXYACETONE KINASE OPERON REGULATORY PROTEIN-RELATED"/>
    <property type="match status" value="1"/>
</dbReference>
<reference evidence="3" key="1">
    <citation type="journal article" date="2019" name="Int. J. Syst. Evol. Microbiol.">
        <title>The Global Catalogue of Microorganisms (GCM) 10K type strain sequencing project: providing services to taxonomists for standard genome sequencing and annotation.</title>
        <authorList>
            <consortium name="The Broad Institute Genomics Platform"/>
            <consortium name="The Broad Institute Genome Sequencing Center for Infectious Disease"/>
            <person name="Wu L."/>
            <person name="Ma J."/>
        </authorList>
    </citation>
    <scope>NUCLEOTIDE SEQUENCE [LARGE SCALE GENOMIC DNA]</scope>
    <source>
        <strain evidence="3">CCUG 57508</strain>
    </source>
</reference>
<proteinExistence type="predicted"/>
<sequence length="113" mass="12220">MAERTRGRPIDVTAVAERALTSCGWPGNVDQLVRAVRQAVGGGDVVDVAQLPSRATGGSRRRLTRIEAFERDEIVRCLTGPGATMKMAAVELGMSRATLFRELAQCDLHALKE</sequence>
<evidence type="ECO:0008006" key="4">
    <source>
        <dbReference type="Google" id="ProtNLM"/>
    </source>
</evidence>
<evidence type="ECO:0000256" key="1">
    <source>
        <dbReference type="ARBA" id="ARBA00023125"/>
    </source>
</evidence>
<evidence type="ECO:0000313" key="3">
    <source>
        <dbReference type="Proteomes" id="UP001597046"/>
    </source>
</evidence>
<dbReference type="InterPro" id="IPR009057">
    <property type="entry name" value="Homeodomain-like_sf"/>
</dbReference>
<comment type="caution">
    <text evidence="2">The sequence shown here is derived from an EMBL/GenBank/DDBJ whole genome shotgun (WGS) entry which is preliminary data.</text>
</comment>
<evidence type="ECO:0000313" key="2">
    <source>
        <dbReference type="EMBL" id="MFD1053946.1"/>
    </source>
</evidence>
<protein>
    <recommendedName>
        <fullName evidence="4">Sigma-54 factor interaction domain-containing protein</fullName>
    </recommendedName>
</protein>
<keyword evidence="1" id="KW-0238">DNA-binding</keyword>
<dbReference type="EMBL" id="JBHTKH010000003">
    <property type="protein sequence ID" value="MFD1053946.1"/>
    <property type="molecule type" value="Genomic_DNA"/>
</dbReference>
<dbReference type="RefSeq" id="WP_386051824.1">
    <property type="nucleotide sequence ID" value="NZ_JBHTKH010000003.1"/>
</dbReference>
<gene>
    <name evidence="2" type="ORF">ACFQ2V_06480</name>
</gene>
<keyword evidence="3" id="KW-1185">Reference proteome</keyword>
<organism evidence="2 3">
    <name type="scientific">Terrabacter terrigena</name>
    <dbReference type="NCBI Taxonomy" id="574718"/>
    <lineage>
        <taxon>Bacteria</taxon>
        <taxon>Bacillati</taxon>
        <taxon>Actinomycetota</taxon>
        <taxon>Actinomycetes</taxon>
        <taxon>Micrococcales</taxon>
        <taxon>Intrasporangiaceae</taxon>
        <taxon>Terrabacter</taxon>
    </lineage>
</organism>
<accession>A0ABW3MTS5</accession>
<name>A0ABW3MTS5_9MICO</name>
<dbReference type="Gene3D" id="1.10.10.60">
    <property type="entry name" value="Homeodomain-like"/>
    <property type="match status" value="1"/>
</dbReference>
<dbReference type="Proteomes" id="UP001597046">
    <property type="component" value="Unassembled WGS sequence"/>
</dbReference>
<dbReference type="SUPFAM" id="SSF46689">
    <property type="entry name" value="Homeodomain-like"/>
    <property type="match status" value="1"/>
</dbReference>
<dbReference type="Gene3D" id="1.10.8.60">
    <property type="match status" value="1"/>
</dbReference>
<dbReference type="PANTHER" id="PTHR32071">
    <property type="entry name" value="TRANSCRIPTIONAL REGULATORY PROTEIN"/>
    <property type="match status" value="1"/>
</dbReference>